<evidence type="ECO:0000313" key="2">
    <source>
        <dbReference type="EMBL" id="KAK1358182.1"/>
    </source>
</evidence>
<evidence type="ECO:0000313" key="3">
    <source>
        <dbReference type="Proteomes" id="UP001237642"/>
    </source>
</evidence>
<dbReference type="EMBL" id="JAUIZM010000011">
    <property type="protein sequence ID" value="KAK1358182.1"/>
    <property type="molecule type" value="Genomic_DNA"/>
</dbReference>
<comment type="caution">
    <text evidence="2">The sequence shown here is derived from an EMBL/GenBank/DDBJ whole genome shotgun (WGS) entry which is preliminary data.</text>
</comment>
<evidence type="ECO:0000256" key="1">
    <source>
        <dbReference type="SAM" id="MobiDB-lite"/>
    </source>
</evidence>
<feature type="region of interest" description="Disordered" evidence="1">
    <location>
        <begin position="404"/>
        <end position="433"/>
    </location>
</feature>
<accession>A0AAD8H1V1</accession>
<dbReference type="SUPFAM" id="SSF117281">
    <property type="entry name" value="Kelch motif"/>
    <property type="match status" value="1"/>
</dbReference>
<proteinExistence type="predicted"/>
<sequence length="433" mass="49668">MDEAKLYTCFEATNDLGEYVYMIYSAKLSDLHDKKVGQTPVFNLEVVIKGLESMGCGVFGSKIVFAGGLVSQETDKKYRGGIITYDTQRKLVSYVDIPPMQGLKIRPVVFELYERLYVLSTSTYVSTQSFEIYYPKRGIWDKLSDPYLIQLSEVLGNEQISGRTPYSWFGFGNCLCISTPGDRLKYVHHAKQMLKYFMIDFDEVVPFRGMATTYWHPGFSDVVVIYLSQEGVVEGRRLMLHPSYFGEPEKIFETVPYKPDGELSSYFADFGKGAFCLTVYDNASIHVYMFTIDRLPDKENGALNFELKRLVDHKYSYSDFSSGGNKSVSFLGCFALPTDDRNKRVEEADLYRRHFIYAESCEKEAAIPLAVIMKNQLIREDADSGRPTEYWKKRVEEADHYRRHFREEHGEEDGGEVSCDDDDSESEVVIYAD</sequence>
<dbReference type="InterPro" id="IPR015915">
    <property type="entry name" value="Kelch-typ_b-propeller"/>
</dbReference>
<keyword evidence="3" id="KW-1185">Reference proteome</keyword>
<feature type="compositionally biased region" description="Acidic residues" evidence="1">
    <location>
        <begin position="410"/>
        <end position="426"/>
    </location>
</feature>
<gene>
    <name evidence="2" type="ORF">POM88_051438</name>
</gene>
<organism evidence="2 3">
    <name type="scientific">Heracleum sosnowskyi</name>
    <dbReference type="NCBI Taxonomy" id="360622"/>
    <lineage>
        <taxon>Eukaryota</taxon>
        <taxon>Viridiplantae</taxon>
        <taxon>Streptophyta</taxon>
        <taxon>Embryophyta</taxon>
        <taxon>Tracheophyta</taxon>
        <taxon>Spermatophyta</taxon>
        <taxon>Magnoliopsida</taxon>
        <taxon>eudicotyledons</taxon>
        <taxon>Gunneridae</taxon>
        <taxon>Pentapetalae</taxon>
        <taxon>asterids</taxon>
        <taxon>campanulids</taxon>
        <taxon>Apiales</taxon>
        <taxon>Apiaceae</taxon>
        <taxon>Apioideae</taxon>
        <taxon>apioid superclade</taxon>
        <taxon>Tordylieae</taxon>
        <taxon>Tordyliinae</taxon>
        <taxon>Heracleum</taxon>
    </lineage>
</organism>
<name>A0AAD8H1V1_9APIA</name>
<dbReference type="Proteomes" id="UP001237642">
    <property type="component" value="Unassembled WGS sequence"/>
</dbReference>
<reference evidence="2" key="1">
    <citation type="submission" date="2023-02" db="EMBL/GenBank/DDBJ databases">
        <title>Genome of toxic invasive species Heracleum sosnowskyi carries increased number of genes despite the absence of recent whole-genome duplications.</title>
        <authorList>
            <person name="Schelkunov M."/>
            <person name="Shtratnikova V."/>
            <person name="Makarenko M."/>
            <person name="Klepikova A."/>
            <person name="Omelchenko D."/>
            <person name="Novikova G."/>
            <person name="Obukhova E."/>
            <person name="Bogdanov V."/>
            <person name="Penin A."/>
            <person name="Logacheva M."/>
        </authorList>
    </citation>
    <scope>NUCLEOTIDE SEQUENCE</scope>
    <source>
        <strain evidence="2">Hsosn_3</strain>
        <tissue evidence="2">Leaf</tissue>
    </source>
</reference>
<dbReference type="AlphaFoldDB" id="A0AAD8H1V1"/>
<protein>
    <submittedName>
        <fullName evidence="2">Uncharacterized protein</fullName>
    </submittedName>
</protein>
<reference evidence="2" key="2">
    <citation type="submission" date="2023-05" db="EMBL/GenBank/DDBJ databases">
        <authorList>
            <person name="Schelkunov M.I."/>
        </authorList>
    </citation>
    <scope>NUCLEOTIDE SEQUENCE</scope>
    <source>
        <strain evidence="2">Hsosn_3</strain>
        <tissue evidence="2">Leaf</tissue>
    </source>
</reference>